<name>A0ABP9DIJ4_9BACT</name>
<organism evidence="1 2">
    <name type="scientific">Algivirga pacifica</name>
    <dbReference type="NCBI Taxonomy" id="1162670"/>
    <lineage>
        <taxon>Bacteria</taxon>
        <taxon>Pseudomonadati</taxon>
        <taxon>Bacteroidota</taxon>
        <taxon>Cytophagia</taxon>
        <taxon>Cytophagales</taxon>
        <taxon>Flammeovirgaceae</taxon>
        <taxon>Algivirga</taxon>
    </lineage>
</organism>
<sequence>MRLIISSLITLLFTFTSCTSTFDKELDQFEGTWILLDLTYTNLEGEQKRISDLATTLTFTDEEVSGMLARKGYQDTNGVRYDFVYQVDHLNATMDMSFEGIGPDLPVDAMGRAQVVKYDLSEWELVLSAEYEYHSDVLIEPERLEVEYTFVKAGEE</sequence>
<gene>
    <name evidence="1" type="ORF">GCM10023331_29460</name>
</gene>
<dbReference type="Proteomes" id="UP001500298">
    <property type="component" value="Unassembled WGS sequence"/>
</dbReference>
<keyword evidence="2" id="KW-1185">Reference proteome</keyword>
<evidence type="ECO:0008006" key="3">
    <source>
        <dbReference type="Google" id="ProtNLM"/>
    </source>
</evidence>
<evidence type="ECO:0000313" key="2">
    <source>
        <dbReference type="Proteomes" id="UP001500298"/>
    </source>
</evidence>
<proteinExistence type="predicted"/>
<comment type="caution">
    <text evidence="1">The sequence shown here is derived from an EMBL/GenBank/DDBJ whole genome shotgun (WGS) entry which is preliminary data.</text>
</comment>
<reference evidence="2" key="1">
    <citation type="journal article" date="2019" name="Int. J. Syst. Evol. Microbiol.">
        <title>The Global Catalogue of Microorganisms (GCM) 10K type strain sequencing project: providing services to taxonomists for standard genome sequencing and annotation.</title>
        <authorList>
            <consortium name="The Broad Institute Genomics Platform"/>
            <consortium name="The Broad Institute Genome Sequencing Center for Infectious Disease"/>
            <person name="Wu L."/>
            <person name="Ma J."/>
        </authorList>
    </citation>
    <scope>NUCLEOTIDE SEQUENCE [LARGE SCALE GENOMIC DNA]</scope>
    <source>
        <strain evidence="2">JCM 18326</strain>
    </source>
</reference>
<accession>A0ABP9DIJ4</accession>
<evidence type="ECO:0000313" key="1">
    <source>
        <dbReference type="EMBL" id="GAA4842481.1"/>
    </source>
</evidence>
<dbReference type="RefSeq" id="WP_345373120.1">
    <property type="nucleotide sequence ID" value="NZ_BAABJX010000045.1"/>
</dbReference>
<dbReference type="PROSITE" id="PS51257">
    <property type="entry name" value="PROKAR_LIPOPROTEIN"/>
    <property type="match status" value="1"/>
</dbReference>
<dbReference type="EMBL" id="BAABJX010000045">
    <property type="protein sequence ID" value="GAA4842481.1"/>
    <property type="molecule type" value="Genomic_DNA"/>
</dbReference>
<protein>
    <recommendedName>
        <fullName evidence="3">Lipocalin-like domain-containing protein</fullName>
    </recommendedName>
</protein>